<evidence type="ECO:0008006" key="3">
    <source>
        <dbReference type="Google" id="ProtNLM"/>
    </source>
</evidence>
<keyword evidence="2" id="KW-1185">Reference proteome</keyword>
<dbReference type="EMBL" id="SLWK01000032">
    <property type="protein sequence ID" value="TCO01481.1"/>
    <property type="molecule type" value="Genomic_DNA"/>
</dbReference>
<reference evidence="1 2" key="1">
    <citation type="submission" date="2019-03" db="EMBL/GenBank/DDBJ databases">
        <title>Genomic Encyclopedia of Type Strains, Phase IV (KMG-IV): sequencing the most valuable type-strain genomes for metagenomic binning, comparative biology and taxonomic classification.</title>
        <authorList>
            <person name="Goeker M."/>
        </authorList>
    </citation>
    <scope>NUCLEOTIDE SEQUENCE [LARGE SCALE GENOMIC DNA]</scope>
    <source>
        <strain evidence="1 2">DSM 24179</strain>
    </source>
</reference>
<proteinExistence type="predicted"/>
<dbReference type="Proteomes" id="UP000295221">
    <property type="component" value="Unassembled WGS sequence"/>
</dbReference>
<gene>
    <name evidence="1" type="ORF">EV194_1322</name>
</gene>
<dbReference type="AlphaFoldDB" id="A0A4R2G2F8"/>
<evidence type="ECO:0000313" key="1">
    <source>
        <dbReference type="EMBL" id="TCO01481.1"/>
    </source>
</evidence>
<evidence type="ECO:0000313" key="2">
    <source>
        <dbReference type="Proteomes" id="UP000295221"/>
    </source>
</evidence>
<accession>A0A4R2G2F8</accession>
<comment type="caution">
    <text evidence="1">The sequence shown here is derived from an EMBL/GenBank/DDBJ whole genome shotgun (WGS) entry which is preliminary data.</text>
</comment>
<protein>
    <recommendedName>
        <fullName evidence="3">Anti-bacteriophage protein A/HamA C-terminal domain-containing protein</fullName>
    </recommendedName>
</protein>
<sequence length="254" mass="28867">MSFKIDIFSSDIKETSDGNFIHFVNIQDIDVKLQTLIEENITSIWDGDFGNPIDVVKSEIFNFLTTKSDDIKKGAIAEFITHLYLKVCGFNQECLFKNLEEGSIKKGFDGYYSFSNEEWIMESKSGSIDTNGISHKKKIKEAYDDLKNKIDGKGTNNPWSNAYNHAIVAGTSTDILKNIKALSINYVRKTFPDISTLNIIPASTIYHNGNWDDNVVKPDHDTIFQMSESFDYKKINIICVNKKSIDTLIEQMTQ</sequence>
<dbReference type="RefSeq" id="WP_207916114.1">
    <property type="nucleotide sequence ID" value="NZ_SLWK01000032.1"/>
</dbReference>
<name>A0A4R2G2F8_9BACT</name>
<organism evidence="1 2">
    <name type="scientific">Natronoflexus pectinivorans</name>
    <dbReference type="NCBI Taxonomy" id="682526"/>
    <lineage>
        <taxon>Bacteria</taxon>
        <taxon>Pseudomonadati</taxon>
        <taxon>Bacteroidota</taxon>
        <taxon>Bacteroidia</taxon>
        <taxon>Marinilabiliales</taxon>
        <taxon>Marinilabiliaceae</taxon>
        <taxon>Natronoflexus</taxon>
    </lineage>
</organism>